<name>A0AAV3XDX2_9CYAN</name>
<accession>A0AAV3XDX2</accession>
<gene>
    <name evidence="1" type="ORF">MiSe_55290</name>
</gene>
<dbReference type="EMBL" id="BLAY01000098">
    <property type="protein sequence ID" value="GET40718.1"/>
    <property type="molecule type" value="Genomic_DNA"/>
</dbReference>
<sequence>MEDQEIYDALANKSTLVIYMIQSGEKWVEINSDELAIGNQMVRNLRVSYDHRPIHKRQIKIGERLTYHVRQEGSPWNTYKVVPSEWAIARVTHYEPCDLEELPEFRGITIAYCVRQPLSPEEIDAMSYEIVSKVSVDSFGGDEEAYQKFLTSEQSKGYVRG</sequence>
<comment type="caution">
    <text evidence="1">The sequence shown here is derived from an EMBL/GenBank/DDBJ whole genome shotgun (WGS) entry which is preliminary data.</text>
</comment>
<proteinExistence type="predicted"/>
<dbReference type="AlphaFoldDB" id="A0AAV3XDX2"/>
<protein>
    <submittedName>
        <fullName evidence="1">Uncharacterized protein</fullName>
    </submittedName>
</protein>
<evidence type="ECO:0000313" key="1">
    <source>
        <dbReference type="EMBL" id="GET40718.1"/>
    </source>
</evidence>
<reference evidence="1" key="1">
    <citation type="submission" date="2019-10" db="EMBL/GenBank/DDBJ databases">
        <title>Draft genome sequece of Microseira wollei NIES-4236.</title>
        <authorList>
            <person name="Yamaguchi H."/>
            <person name="Suzuki S."/>
            <person name="Kawachi M."/>
        </authorList>
    </citation>
    <scope>NUCLEOTIDE SEQUENCE</scope>
    <source>
        <strain evidence="1">NIES-4236</strain>
    </source>
</reference>
<dbReference type="Proteomes" id="UP001050975">
    <property type="component" value="Unassembled WGS sequence"/>
</dbReference>
<keyword evidence="2" id="KW-1185">Reference proteome</keyword>
<evidence type="ECO:0000313" key="2">
    <source>
        <dbReference type="Proteomes" id="UP001050975"/>
    </source>
</evidence>
<organism evidence="1 2">
    <name type="scientific">Microseira wollei NIES-4236</name>
    <dbReference type="NCBI Taxonomy" id="2530354"/>
    <lineage>
        <taxon>Bacteria</taxon>
        <taxon>Bacillati</taxon>
        <taxon>Cyanobacteriota</taxon>
        <taxon>Cyanophyceae</taxon>
        <taxon>Oscillatoriophycideae</taxon>
        <taxon>Aerosakkonematales</taxon>
        <taxon>Aerosakkonemataceae</taxon>
        <taxon>Microseira</taxon>
    </lineage>
</organism>